<accession>A0ACC2NV68</accession>
<proteinExistence type="predicted"/>
<comment type="caution">
    <text evidence="1">The sequence shown here is derived from an EMBL/GenBank/DDBJ whole genome shotgun (WGS) entry which is preliminary data.</text>
</comment>
<organism evidence="1 2">
    <name type="scientific">Eretmocerus hayati</name>
    <dbReference type="NCBI Taxonomy" id="131215"/>
    <lineage>
        <taxon>Eukaryota</taxon>
        <taxon>Metazoa</taxon>
        <taxon>Ecdysozoa</taxon>
        <taxon>Arthropoda</taxon>
        <taxon>Hexapoda</taxon>
        <taxon>Insecta</taxon>
        <taxon>Pterygota</taxon>
        <taxon>Neoptera</taxon>
        <taxon>Endopterygota</taxon>
        <taxon>Hymenoptera</taxon>
        <taxon>Apocrita</taxon>
        <taxon>Proctotrupomorpha</taxon>
        <taxon>Chalcidoidea</taxon>
        <taxon>Aphelinidae</taxon>
        <taxon>Aphelininae</taxon>
        <taxon>Eretmocerus</taxon>
    </lineage>
</organism>
<dbReference type="Proteomes" id="UP001239111">
    <property type="component" value="Chromosome 2"/>
</dbReference>
<reference evidence="1" key="1">
    <citation type="submission" date="2023-04" db="EMBL/GenBank/DDBJ databases">
        <title>A chromosome-level genome assembly of the parasitoid wasp Eretmocerus hayati.</title>
        <authorList>
            <person name="Zhong Y."/>
            <person name="Liu S."/>
            <person name="Liu Y."/>
        </authorList>
    </citation>
    <scope>NUCLEOTIDE SEQUENCE</scope>
    <source>
        <strain evidence="1">ZJU_SS_LIU_2023</strain>
    </source>
</reference>
<evidence type="ECO:0000313" key="2">
    <source>
        <dbReference type="Proteomes" id="UP001239111"/>
    </source>
</evidence>
<evidence type="ECO:0000313" key="1">
    <source>
        <dbReference type="EMBL" id="KAJ8674972.1"/>
    </source>
</evidence>
<name>A0ACC2NV68_9HYME</name>
<gene>
    <name evidence="1" type="ORF">QAD02_010758</name>
</gene>
<dbReference type="EMBL" id="CM056742">
    <property type="protein sequence ID" value="KAJ8674972.1"/>
    <property type="molecule type" value="Genomic_DNA"/>
</dbReference>
<sequence length="328" mass="37552">MKASLFWELTAGRHGVALTQKGVYNSSYFFSGDEENYQWKLEFSVNDERSDYNSVSIHLIASDADEIRIKHELQLRMYGDNDYEDYGIWDMDLVVSAKGVNTLKIHDKRFIDIPKFVPSEVYKQFCKSGKYPAIFCTLEIQSVQHKCNIKHHEEGTTALESLLDDPEFGDITLETSSRSFKVNKKVLSVQSPVFRAMFEHDMKEKIENTIMIPDVDAEVMQELLLFIYCGKVKCFDRAMELFRAADKYQVDALKLRCLEKLCDRITVKDAVEIYSLANACSDEKLIACATGFIVENIKKIIAEANFDSLQDISAMKKLLLGIVSEYVT</sequence>
<protein>
    <submittedName>
        <fullName evidence="1">Uncharacterized protein</fullName>
    </submittedName>
</protein>
<keyword evidence="2" id="KW-1185">Reference proteome</keyword>